<dbReference type="GO" id="GO:0006313">
    <property type="term" value="P:DNA transposition"/>
    <property type="evidence" value="ECO:0007669"/>
    <property type="project" value="InterPro"/>
</dbReference>
<dbReference type="GO" id="GO:0003677">
    <property type="term" value="F:DNA binding"/>
    <property type="evidence" value="ECO:0007669"/>
    <property type="project" value="InterPro"/>
</dbReference>
<name>W6TDC4_HOLOB</name>
<reference evidence="3 4" key="1">
    <citation type="journal article" date="2014" name="FEMS Microbiol. Lett.">
        <title>Draft genome sequences of three Holospora species (Holospora obtusa, Holospora undulata, and Holospora elegans), endonuclear symbiotic bacteria of the ciliate Paramecium caudatum.</title>
        <authorList>
            <person name="Dohra H."/>
            <person name="Tanaka K."/>
            <person name="Suzuki T."/>
            <person name="Fujishima M."/>
            <person name="Suzuki H."/>
        </authorList>
    </citation>
    <scope>NUCLEOTIDE SEQUENCE [LARGE SCALE GENOMIC DNA]</scope>
    <source>
        <strain evidence="3 4">F1</strain>
    </source>
</reference>
<dbReference type="NCBIfam" id="NF033564">
    <property type="entry name" value="transpos_ISAs1"/>
    <property type="match status" value="1"/>
</dbReference>
<dbReference type="GO" id="GO:0004803">
    <property type="term" value="F:transposase activity"/>
    <property type="evidence" value="ECO:0007669"/>
    <property type="project" value="InterPro"/>
</dbReference>
<dbReference type="PANTHER" id="PTHR30298">
    <property type="entry name" value="H REPEAT-ASSOCIATED PREDICTED TRANSPOSASE"/>
    <property type="match status" value="1"/>
</dbReference>
<gene>
    <name evidence="3" type="ORF">P618_201100</name>
</gene>
<keyword evidence="4" id="KW-1185">Reference proteome</keyword>
<protein>
    <recommendedName>
        <fullName evidence="5">H repeat-associated protein YhhI</fullName>
    </recommendedName>
</protein>
<dbReference type="PANTHER" id="PTHR30298:SF0">
    <property type="entry name" value="PROTEIN YBFL-RELATED"/>
    <property type="match status" value="1"/>
</dbReference>
<evidence type="ECO:0008006" key="5">
    <source>
        <dbReference type="Google" id="ProtNLM"/>
    </source>
</evidence>
<dbReference type="Proteomes" id="UP000019112">
    <property type="component" value="Unassembled WGS sequence"/>
</dbReference>
<feature type="domain" description="H repeat-associated protein N-terminal" evidence="2">
    <location>
        <begin position="10"/>
        <end position="96"/>
    </location>
</feature>
<accession>W6TDC4</accession>
<dbReference type="RefSeq" id="WP_024161263.1">
    <property type="nucleotide sequence ID" value="NZ_AWTR02000086.1"/>
</dbReference>
<dbReference type="OrthoDB" id="8001376at2"/>
<dbReference type="InterPro" id="IPR032806">
    <property type="entry name" value="YbfD_N"/>
</dbReference>
<dbReference type="InterPro" id="IPR051698">
    <property type="entry name" value="Transposase_11-like"/>
</dbReference>
<dbReference type="InterPro" id="IPR047647">
    <property type="entry name" value="ISAs1_transpos"/>
</dbReference>
<comment type="caution">
    <text evidence="3">The sequence shown here is derived from an EMBL/GenBank/DDBJ whole genome shotgun (WGS) entry which is preliminary data.</text>
</comment>
<feature type="domain" description="Transposase IS4-like" evidence="1">
    <location>
        <begin position="122"/>
        <end position="292"/>
    </location>
</feature>
<dbReference type="AlphaFoldDB" id="W6TDC4"/>
<organism evidence="3 4">
    <name type="scientific">Holospora obtusa F1</name>
    <dbReference type="NCBI Taxonomy" id="1399147"/>
    <lineage>
        <taxon>Bacteria</taxon>
        <taxon>Pseudomonadati</taxon>
        <taxon>Pseudomonadota</taxon>
        <taxon>Alphaproteobacteria</taxon>
        <taxon>Holosporales</taxon>
        <taxon>Holosporaceae</taxon>
        <taxon>Holospora</taxon>
    </lineage>
</organism>
<dbReference type="EMBL" id="AWTR02000086">
    <property type="protein sequence ID" value="ETZ06736.1"/>
    <property type="molecule type" value="Genomic_DNA"/>
</dbReference>
<sequence length="317" mass="36751">MYICLKIIESHFSSLENPRSSRNPRHPFMTLIATSLLAVLCGIDSFSGMQDFVEMHREALKKYFDFPSGVPSHDTYQRLWDNLFPNQFRDCFCDFVESLQKITSDIMNIDGKTIRNSSSNKPLHSVSAWCHKNKMGFAQEKVNEKSNEIKAIPKLLKLLDLENKIITIDAMGAQRNMCQQIVERKGDYVISLKGNQGTLFEDVKLFLSELNNHENNDKRHGRIAQRVAVVSHHTKWLNDIHQWPGLKSIGRITSTVLRKGKESKDTRYYISSKLLSAFELNEIARQHWGIENQLQLGFGCYFRKLDQVYHAQKFYVF</sequence>
<dbReference type="Pfam" id="PF01609">
    <property type="entry name" value="DDE_Tnp_1"/>
    <property type="match status" value="1"/>
</dbReference>
<dbReference type="Pfam" id="PF13808">
    <property type="entry name" value="DDE_Tnp_1_assoc"/>
    <property type="match status" value="1"/>
</dbReference>
<dbReference type="eggNOG" id="COG5433">
    <property type="taxonomic scope" value="Bacteria"/>
</dbReference>
<evidence type="ECO:0000313" key="3">
    <source>
        <dbReference type="EMBL" id="ETZ06736.1"/>
    </source>
</evidence>
<evidence type="ECO:0000313" key="4">
    <source>
        <dbReference type="Proteomes" id="UP000019112"/>
    </source>
</evidence>
<evidence type="ECO:0000259" key="2">
    <source>
        <dbReference type="Pfam" id="PF13808"/>
    </source>
</evidence>
<dbReference type="InterPro" id="IPR002559">
    <property type="entry name" value="Transposase_11"/>
</dbReference>
<evidence type="ECO:0000259" key="1">
    <source>
        <dbReference type="Pfam" id="PF01609"/>
    </source>
</evidence>
<proteinExistence type="predicted"/>